<dbReference type="Gene3D" id="1.10.443.10">
    <property type="entry name" value="Intergrase catalytic core"/>
    <property type="match status" value="1"/>
</dbReference>
<accession>A0A7Y0Q5H2</accession>
<dbReference type="EMBL" id="JABBVZ010000221">
    <property type="protein sequence ID" value="NMP25081.1"/>
    <property type="molecule type" value="Genomic_DNA"/>
</dbReference>
<dbReference type="Pfam" id="PF00589">
    <property type="entry name" value="Phage_integrase"/>
    <property type="match status" value="1"/>
</dbReference>
<evidence type="ECO:0000313" key="4">
    <source>
        <dbReference type="Proteomes" id="UP000533476"/>
    </source>
</evidence>
<dbReference type="InterPro" id="IPR050090">
    <property type="entry name" value="Tyrosine_recombinase_XerCD"/>
</dbReference>
<evidence type="ECO:0000259" key="2">
    <source>
        <dbReference type="PROSITE" id="PS51898"/>
    </source>
</evidence>
<keyword evidence="4" id="KW-1185">Reference proteome</keyword>
<gene>
    <name evidence="3" type="ORF">HIJ39_22530</name>
</gene>
<proteinExistence type="predicted"/>
<dbReference type="GO" id="GO:0003677">
    <property type="term" value="F:DNA binding"/>
    <property type="evidence" value="ECO:0007669"/>
    <property type="project" value="InterPro"/>
</dbReference>
<dbReference type="PANTHER" id="PTHR30349:SF82">
    <property type="entry name" value="INTEGRASE_RECOMBINASE YOEC-RELATED"/>
    <property type="match status" value="1"/>
</dbReference>
<evidence type="ECO:0000256" key="1">
    <source>
        <dbReference type="ARBA" id="ARBA00023172"/>
    </source>
</evidence>
<feature type="domain" description="Tyr recombinase" evidence="2">
    <location>
        <begin position="6"/>
        <end position="185"/>
    </location>
</feature>
<dbReference type="PANTHER" id="PTHR30349">
    <property type="entry name" value="PHAGE INTEGRASE-RELATED"/>
    <property type="match status" value="1"/>
</dbReference>
<dbReference type="InterPro" id="IPR013762">
    <property type="entry name" value="Integrase-like_cat_sf"/>
</dbReference>
<dbReference type="SUPFAM" id="SSF56349">
    <property type="entry name" value="DNA breaking-rejoining enzymes"/>
    <property type="match status" value="1"/>
</dbReference>
<comment type="caution">
    <text evidence="3">The sequence shown here is derived from an EMBL/GenBank/DDBJ whole genome shotgun (WGS) entry which is preliminary data.</text>
</comment>
<dbReference type="PROSITE" id="PS51898">
    <property type="entry name" value="TYR_RECOMBINASE"/>
    <property type="match status" value="1"/>
</dbReference>
<keyword evidence="1" id="KW-0233">DNA recombination</keyword>
<dbReference type="RefSeq" id="WP_169103280.1">
    <property type="nucleotide sequence ID" value="NZ_JABBVZ010000221.1"/>
</dbReference>
<dbReference type="InterPro" id="IPR002104">
    <property type="entry name" value="Integrase_catalytic"/>
</dbReference>
<dbReference type="InterPro" id="IPR011010">
    <property type="entry name" value="DNA_brk_join_enz"/>
</dbReference>
<dbReference type="Proteomes" id="UP000533476">
    <property type="component" value="Unassembled WGS sequence"/>
</dbReference>
<sequence length="189" mass="21496">MNIVEPIRNPTDIQAIKAQLHATNLRDYAWFVLGINTGFRISDLLRLKVGDVRLSKSRWVDRLRVTEQKTGKQKECPLSDAIKKALGEYLATRPDCRLTDPLFPSQKGGRPLRRQAAWAILKEAAAAVGFTDPIGTHTLRKTFGYHAYRQGIDITLLQDLFNHAEPRVTLRYIGINRDQRDAVYLSLDL</sequence>
<dbReference type="AlphaFoldDB" id="A0A7Y0Q5H2"/>
<dbReference type="GO" id="GO:0006310">
    <property type="term" value="P:DNA recombination"/>
    <property type="evidence" value="ECO:0007669"/>
    <property type="project" value="UniProtKB-KW"/>
</dbReference>
<name>A0A7Y0Q5H2_9FIRM</name>
<protein>
    <submittedName>
        <fullName evidence="3">Site-specific integrase</fullName>
    </submittedName>
</protein>
<reference evidence="3 4" key="1">
    <citation type="submission" date="2020-04" db="EMBL/GenBank/DDBJ databases">
        <authorList>
            <person name="Zhang R."/>
            <person name="Schippers A."/>
        </authorList>
    </citation>
    <scope>NUCLEOTIDE SEQUENCE [LARGE SCALE GENOMIC DNA]</scope>
    <source>
        <strain evidence="3 4">DSM 109850</strain>
    </source>
</reference>
<dbReference type="CDD" id="cd01192">
    <property type="entry name" value="INT_C_like_3"/>
    <property type="match status" value="1"/>
</dbReference>
<evidence type="ECO:0000313" key="3">
    <source>
        <dbReference type="EMBL" id="NMP25081.1"/>
    </source>
</evidence>
<organism evidence="3 4">
    <name type="scientific">Sulfobacillus harzensis</name>
    <dbReference type="NCBI Taxonomy" id="2729629"/>
    <lineage>
        <taxon>Bacteria</taxon>
        <taxon>Bacillati</taxon>
        <taxon>Bacillota</taxon>
        <taxon>Clostridia</taxon>
        <taxon>Eubacteriales</taxon>
        <taxon>Clostridiales Family XVII. Incertae Sedis</taxon>
        <taxon>Sulfobacillus</taxon>
    </lineage>
</organism>
<dbReference type="GO" id="GO:0015074">
    <property type="term" value="P:DNA integration"/>
    <property type="evidence" value="ECO:0007669"/>
    <property type="project" value="InterPro"/>
</dbReference>